<name>A0A915K3P4_ROMCU</name>
<evidence type="ECO:0000313" key="2">
    <source>
        <dbReference type="WBParaSite" id="nRc.2.0.1.t32454-RA"/>
    </source>
</evidence>
<dbReference type="AlphaFoldDB" id="A0A915K3P4"/>
<sequence length="59" mass="5599">MVATVVAGVDGGAIGGSDVVGRGSDAVDEVACSTSIRGAGGNGTLNTGFGGFFKASKHL</sequence>
<organism evidence="1 2">
    <name type="scientific">Romanomermis culicivorax</name>
    <name type="common">Nematode worm</name>
    <dbReference type="NCBI Taxonomy" id="13658"/>
    <lineage>
        <taxon>Eukaryota</taxon>
        <taxon>Metazoa</taxon>
        <taxon>Ecdysozoa</taxon>
        <taxon>Nematoda</taxon>
        <taxon>Enoplea</taxon>
        <taxon>Dorylaimia</taxon>
        <taxon>Mermithida</taxon>
        <taxon>Mermithoidea</taxon>
        <taxon>Mermithidae</taxon>
        <taxon>Romanomermis</taxon>
    </lineage>
</organism>
<proteinExistence type="predicted"/>
<accession>A0A915K3P4</accession>
<dbReference type="WBParaSite" id="nRc.2.0.1.t32454-RA">
    <property type="protein sequence ID" value="nRc.2.0.1.t32454-RA"/>
    <property type="gene ID" value="nRc.2.0.1.g32454"/>
</dbReference>
<evidence type="ECO:0000313" key="1">
    <source>
        <dbReference type="Proteomes" id="UP000887565"/>
    </source>
</evidence>
<reference evidence="2" key="1">
    <citation type="submission" date="2022-11" db="UniProtKB">
        <authorList>
            <consortium name="WormBaseParasite"/>
        </authorList>
    </citation>
    <scope>IDENTIFICATION</scope>
</reference>
<protein>
    <submittedName>
        <fullName evidence="2">Uncharacterized protein</fullName>
    </submittedName>
</protein>
<dbReference type="Proteomes" id="UP000887565">
    <property type="component" value="Unplaced"/>
</dbReference>
<keyword evidence="1" id="KW-1185">Reference proteome</keyword>